<dbReference type="EMBL" id="JBJVNE010000252">
    <property type="protein sequence ID" value="MFM9653713.1"/>
    <property type="molecule type" value="Genomic_DNA"/>
</dbReference>
<dbReference type="RefSeq" id="WP_409097941.1">
    <property type="nucleotide sequence ID" value="NZ_JBJVNE010000252.1"/>
</dbReference>
<feature type="transmembrane region" description="Helical" evidence="1">
    <location>
        <begin position="66"/>
        <end position="82"/>
    </location>
</feature>
<protein>
    <submittedName>
        <fullName evidence="2">Uncharacterized protein</fullName>
    </submittedName>
</protein>
<proteinExistence type="predicted"/>
<feature type="non-terminal residue" evidence="2">
    <location>
        <position position="83"/>
    </location>
</feature>
<evidence type="ECO:0000313" key="2">
    <source>
        <dbReference type="EMBL" id="MFM9653713.1"/>
    </source>
</evidence>
<keyword evidence="1" id="KW-0812">Transmembrane</keyword>
<sequence length="83" mass="9254">MKKKTLSNKESRKSGIRFLLIFFGANLGLALLTPKGKEQIVAMLLVLLFLTSAIITVIVEKHKPGTNYLIYSILAVVMAAMWF</sequence>
<name>A0ABW9J300_STRGJ</name>
<keyword evidence="1" id="KW-1133">Transmembrane helix</keyword>
<comment type="caution">
    <text evidence="2">The sequence shown here is derived from an EMBL/GenBank/DDBJ whole genome shotgun (WGS) entry which is preliminary data.</text>
</comment>
<keyword evidence="3" id="KW-1185">Reference proteome</keyword>
<gene>
    <name evidence="2" type="ORF">ACKI1S_47715</name>
</gene>
<organism evidence="2 3">
    <name type="scientific">Streptomyces galilaeus</name>
    <dbReference type="NCBI Taxonomy" id="33899"/>
    <lineage>
        <taxon>Bacteria</taxon>
        <taxon>Bacillati</taxon>
        <taxon>Actinomycetota</taxon>
        <taxon>Actinomycetes</taxon>
        <taxon>Kitasatosporales</taxon>
        <taxon>Streptomycetaceae</taxon>
        <taxon>Streptomyces</taxon>
    </lineage>
</organism>
<dbReference type="Proteomes" id="UP001631993">
    <property type="component" value="Unassembled WGS sequence"/>
</dbReference>
<accession>A0ABW9J300</accession>
<evidence type="ECO:0000256" key="1">
    <source>
        <dbReference type="SAM" id="Phobius"/>
    </source>
</evidence>
<evidence type="ECO:0000313" key="3">
    <source>
        <dbReference type="Proteomes" id="UP001631993"/>
    </source>
</evidence>
<feature type="transmembrane region" description="Helical" evidence="1">
    <location>
        <begin position="40"/>
        <end position="59"/>
    </location>
</feature>
<reference evidence="2 3" key="1">
    <citation type="submission" date="2024-12" db="EMBL/GenBank/DDBJ databases">
        <title>Forecasting of Potato common scab and diversities of Pathogenic streptomyces spp. in china.</title>
        <authorList>
            <person name="Handique U."/>
            <person name="Wu J."/>
        </authorList>
    </citation>
    <scope>NUCLEOTIDE SEQUENCE [LARGE SCALE GENOMIC DNA]</scope>
    <source>
        <strain evidence="2 3">ZRIMU1585</strain>
    </source>
</reference>
<keyword evidence="1" id="KW-0472">Membrane</keyword>